<dbReference type="EMBL" id="AOTW01000001">
    <property type="protein sequence ID" value="ENH59261.1"/>
    <property type="molecule type" value="Genomic_DNA"/>
</dbReference>
<organism evidence="1 2">
    <name type="scientific">Helicobacter pylori Hp A-11</name>
    <dbReference type="NCBI Taxonomy" id="992035"/>
    <lineage>
        <taxon>Bacteria</taxon>
        <taxon>Pseudomonadati</taxon>
        <taxon>Campylobacterota</taxon>
        <taxon>Epsilonproteobacteria</taxon>
        <taxon>Campylobacterales</taxon>
        <taxon>Helicobacteraceae</taxon>
        <taxon>Helicobacter</taxon>
    </lineage>
</organism>
<dbReference type="Proteomes" id="UP000012243">
    <property type="component" value="Unassembled WGS sequence"/>
</dbReference>
<name>N4TRC2_HELPX</name>
<protein>
    <submittedName>
        <fullName evidence="1">Uncharacterized protein</fullName>
    </submittedName>
</protein>
<comment type="caution">
    <text evidence="1">The sequence shown here is derived from an EMBL/GenBank/DDBJ whole genome shotgun (WGS) entry which is preliminary data.</text>
</comment>
<gene>
    <name evidence="1" type="ORF">HPHPA11_0396</name>
</gene>
<evidence type="ECO:0000313" key="2">
    <source>
        <dbReference type="Proteomes" id="UP000012243"/>
    </source>
</evidence>
<reference evidence="1 2" key="1">
    <citation type="submission" date="2013-02" db="EMBL/GenBank/DDBJ databases">
        <title>Comparative Sequence Analysis of H. pylori Isolates.</title>
        <authorList>
            <person name="Blanchard T.G."/>
            <person name="Czinn S.J."/>
            <person name="McCracken C.M."/>
            <person name="Abolude K.A."/>
            <person name="Shefchek K.S."/>
            <person name="Maroo A.M."/>
            <person name="Santana-Cruz I.S."/>
            <person name="Tallon L.J."/>
            <person name="Ficke F.W.F."/>
        </authorList>
    </citation>
    <scope>NUCLEOTIDE SEQUENCE [LARGE SCALE GENOMIC DNA]</scope>
    <source>
        <strain evidence="1 2">Hp A-11</strain>
    </source>
</reference>
<proteinExistence type="predicted"/>
<dbReference type="AlphaFoldDB" id="N4TRC2"/>
<accession>N4TRC2</accession>
<evidence type="ECO:0000313" key="1">
    <source>
        <dbReference type="EMBL" id="ENH59261.1"/>
    </source>
</evidence>
<sequence length="42" mass="5164">MGLRRALKCKIPPYFLTSLNKLNEFYYKMESKTMKERFKPYV</sequence>
<dbReference type="PATRIC" id="fig|992035.3.peg.386"/>